<sequence>MFFVYNADCYSLVPGTNHSPFCSLCAFILQFIETDVFRIAAQLALAVHVRKECTLTRICCCWMNSHIFGIF</sequence>
<evidence type="ECO:0000313" key="1">
    <source>
        <dbReference type="EMBL" id="OCT99706.1"/>
    </source>
</evidence>
<evidence type="ECO:0000313" key="2">
    <source>
        <dbReference type="Proteomes" id="UP000694892"/>
    </source>
</evidence>
<accession>A0A974I3E4</accession>
<name>A0A974I3E4_XENLA</name>
<dbReference type="Proteomes" id="UP000694892">
    <property type="component" value="Chromosome 1L"/>
</dbReference>
<protein>
    <submittedName>
        <fullName evidence="1">Uncharacterized protein</fullName>
    </submittedName>
</protein>
<dbReference type="EMBL" id="CM004466">
    <property type="protein sequence ID" value="OCT99706.1"/>
    <property type="molecule type" value="Genomic_DNA"/>
</dbReference>
<organism evidence="1 2">
    <name type="scientific">Xenopus laevis</name>
    <name type="common">African clawed frog</name>
    <dbReference type="NCBI Taxonomy" id="8355"/>
    <lineage>
        <taxon>Eukaryota</taxon>
        <taxon>Metazoa</taxon>
        <taxon>Chordata</taxon>
        <taxon>Craniata</taxon>
        <taxon>Vertebrata</taxon>
        <taxon>Euteleostomi</taxon>
        <taxon>Amphibia</taxon>
        <taxon>Batrachia</taxon>
        <taxon>Anura</taxon>
        <taxon>Pipoidea</taxon>
        <taxon>Pipidae</taxon>
        <taxon>Xenopodinae</taxon>
        <taxon>Xenopus</taxon>
        <taxon>Xenopus</taxon>
    </lineage>
</organism>
<gene>
    <name evidence="1" type="ORF">XELAEV_18005489mg</name>
</gene>
<reference evidence="2" key="1">
    <citation type="journal article" date="2016" name="Nature">
        <title>Genome evolution in the allotetraploid frog Xenopus laevis.</title>
        <authorList>
            <person name="Session A.M."/>
            <person name="Uno Y."/>
            <person name="Kwon T."/>
            <person name="Chapman J.A."/>
            <person name="Toyoda A."/>
            <person name="Takahashi S."/>
            <person name="Fukui A."/>
            <person name="Hikosaka A."/>
            <person name="Suzuki A."/>
            <person name="Kondo M."/>
            <person name="van Heeringen S.J."/>
            <person name="Quigley I."/>
            <person name="Heinz S."/>
            <person name="Ogino H."/>
            <person name="Ochi H."/>
            <person name="Hellsten U."/>
            <person name="Lyons J.B."/>
            <person name="Simakov O."/>
            <person name="Putnam N."/>
            <person name="Stites J."/>
            <person name="Kuroki Y."/>
            <person name="Tanaka T."/>
            <person name="Michiue T."/>
            <person name="Watanabe M."/>
            <person name="Bogdanovic O."/>
            <person name="Lister R."/>
            <person name="Georgiou G."/>
            <person name="Paranjpe S.S."/>
            <person name="van Kruijsbergen I."/>
            <person name="Shu S."/>
            <person name="Carlson J."/>
            <person name="Kinoshita T."/>
            <person name="Ohta Y."/>
            <person name="Mawaribuchi S."/>
            <person name="Jenkins J."/>
            <person name="Grimwood J."/>
            <person name="Schmutz J."/>
            <person name="Mitros T."/>
            <person name="Mozaffari S.V."/>
            <person name="Suzuki Y."/>
            <person name="Haramoto Y."/>
            <person name="Yamamoto T.S."/>
            <person name="Takagi C."/>
            <person name="Heald R."/>
            <person name="Miller K."/>
            <person name="Haudenschild C."/>
            <person name="Kitzman J."/>
            <person name="Nakayama T."/>
            <person name="Izutsu Y."/>
            <person name="Robert J."/>
            <person name="Fortriede J."/>
            <person name="Burns K."/>
            <person name="Lotay V."/>
            <person name="Karimi K."/>
            <person name="Yasuoka Y."/>
            <person name="Dichmann D.S."/>
            <person name="Flajnik M.F."/>
            <person name="Houston D.W."/>
            <person name="Shendure J."/>
            <person name="DuPasquier L."/>
            <person name="Vize P.D."/>
            <person name="Zorn A.M."/>
            <person name="Ito M."/>
            <person name="Marcotte E.M."/>
            <person name="Wallingford J.B."/>
            <person name="Ito Y."/>
            <person name="Asashima M."/>
            <person name="Ueno N."/>
            <person name="Matsuda Y."/>
            <person name="Veenstra G.J."/>
            <person name="Fujiyama A."/>
            <person name="Harland R.M."/>
            <person name="Taira M."/>
            <person name="Rokhsar D.S."/>
        </authorList>
    </citation>
    <scope>NUCLEOTIDE SEQUENCE [LARGE SCALE GENOMIC DNA]</scope>
    <source>
        <strain evidence="2">J</strain>
    </source>
</reference>
<dbReference type="AlphaFoldDB" id="A0A974I3E4"/>
<proteinExistence type="predicted"/>